<organism evidence="2 3">
    <name type="scientific">Dongia soli</name>
    <dbReference type="NCBI Taxonomy" id="600628"/>
    <lineage>
        <taxon>Bacteria</taxon>
        <taxon>Pseudomonadati</taxon>
        <taxon>Pseudomonadota</taxon>
        <taxon>Alphaproteobacteria</taxon>
        <taxon>Rhodospirillales</taxon>
        <taxon>Dongiaceae</taxon>
        <taxon>Dongia</taxon>
    </lineage>
</organism>
<feature type="transmembrane region" description="Helical" evidence="1">
    <location>
        <begin position="29"/>
        <end position="49"/>
    </location>
</feature>
<keyword evidence="1" id="KW-0812">Transmembrane</keyword>
<proteinExistence type="predicted"/>
<accession>A0ABU5E7L2</accession>
<keyword evidence="1" id="KW-0472">Membrane</keyword>
<dbReference type="RefSeq" id="WP_320507194.1">
    <property type="nucleotide sequence ID" value="NZ_JAXCLW010000001.1"/>
</dbReference>
<dbReference type="EMBL" id="JAXCLW010000001">
    <property type="protein sequence ID" value="MDY0882164.1"/>
    <property type="molecule type" value="Genomic_DNA"/>
</dbReference>
<dbReference type="Pfam" id="PF10095">
    <property type="entry name" value="DUF2333"/>
    <property type="match status" value="2"/>
</dbReference>
<dbReference type="Proteomes" id="UP001279642">
    <property type="component" value="Unassembled WGS sequence"/>
</dbReference>
<keyword evidence="1" id="KW-1133">Transmembrane helix</keyword>
<sequence>MANDPFLDATGAPRSSRFGGGGTIRTVKWVGGLVILALLLYYPVGMLIVHKIDDDPNFKAPAVPAGASQSVAITAALINREVNQNRWVSNDPFFLPGAALDNMPNFQQGIIQALSRYVLELQDQIGRSRASSSIDTDLQRALGLLKYSPTVWLWDPSVSLAPTASSETQYRAAMKALESYNDRLARGQAVFEPRADNLLVTLDGIGKDLGSATNDIDNQIDQNSGNWLDFTADDVFYRTKGLAYAYALVLRDLGTDYKQVIQEKGAANIWQRMVGSLMDAAALRPWIVVNGRPDAQLQPNHLAAIGFYLQRARTQLYEMMDVLQK</sequence>
<evidence type="ECO:0000313" key="3">
    <source>
        <dbReference type="Proteomes" id="UP001279642"/>
    </source>
</evidence>
<keyword evidence="3" id="KW-1185">Reference proteome</keyword>
<evidence type="ECO:0000313" key="2">
    <source>
        <dbReference type="EMBL" id="MDY0882164.1"/>
    </source>
</evidence>
<comment type="caution">
    <text evidence="2">The sequence shown here is derived from an EMBL/GenBank/DDBJ whole genome shotgun (WGS) entry which is preliminary data.</text>
</comment>
<gene>
    <name evidence="2" type="ORF">SMD27_04870</name>
</gene>
<reference evidence="2 3" key="1">
    <citation type="journal article" date="2016" name="Antonie Van Leeuwenhoek">
        <title>Dongia soli sp. nov., isolated from soil from Dokdo, Korea.</title>
        <authorList>
            <person name="Kim D.U."/>
            <person name="Lee H."/>
            <person name="Kim H."/>
            <person name="Kim S.G."/>
            <person name="Ka J.O."/>
        </authorList>
    </citation>
    <scope>NUCLEOTIDE SEQUENCE [LARGE SCALE GENOMIC DNA]</scope>
    <source>
        <strain evidence="2 3">D78</strain>
    </source>
</reference>
<name>A0ABU5E7L2_9PROT</name>
<evidence type="ECO:0000256" key="1">
    <source>
        <dbReference type="SAM" id="Phobius"/>
    </source>
</evidence>
<protein>
    <submittedName>
        <fullName evidence="2">DUF2333 family protein</fullName>
    </submittedName>
</protein>
<dbReference type="InterPro" id="IPR016936">
    <property type="entry name" value="UCP029693"/>
</dbReference>